<sequence length="452" mass="52164">MSKGSHQKQVRATARGQKRFLNSVRRQDKVYQDTLPDPLKATRWARTKRNLPRYDSTLEHLLKHYRKLSPGIVDKKLDGKPLRVPMFFSLTHYPVESFAFLRKLFYALHKADDTHLVLDYGQCLRIDLDASVCMDVLLTRFIAHYKRTRKLGADLKRIRIIDAIMLHSREVRKFLQSTGSGQVIQGINATFPDIISCPLRTRYKSPHRKGTKEITTTELVQYLQACLARFDKKLNAKDRERFSDIIGEVLANAEDHSSLPYNYSIGHFNELNGNGEHSGRFQCVILNFGKTIYERLKDPNDCKNKDILPEMQRLSKRYTEKSWFGVKDAPFEEETLWTLYALQDGVSSVAPHRGNGTIQFIRDFLDLRSKESNKRSVMTLISGHTRIQFDGTHHLQDKLNDKGDTHTVITFNKAGSLEEKPDEKFVTFASQYFPGTLLYADVYVTADHLKPH</sequence>
<comment type="caution">
    <text evidence="1">The sequence shown here is derived from an EMBL/GenBank/DDBJ whole genome shotgun (WGS) entry which is preliminary data.</text>
</comment>
<dbReference type="AlphaFoldDB" id="A0A4Z0QC26"/>
<name>A0A4Z0QC26_9BACT</name>
<keyword evidence="2" id="KW-1185">Reference proteome</keyword>
<evidence type="ECO:0000313" key="1">
    <source>
        <dbReference type="EMBL" id="TGE26919.1"/>
    </source>
</evidence>
<dbReference type="Proteomes" id="UP000298471">
    <property type="component" value="Unassembled WGS sequence"/>
</dbReference>
<gene>
    <name evidence="1" type="ORF">E5K02_10960</name>
</gene>
<protein>
    <submittedName>
        <fullName evidence="1">Uncharacterized protein</fullName>
    </submittedName>
</protein>
<organism evidence="1 2">
    <name type="scientific">Hymenobacter metallicola</name>
    <dbReference type="NCBI Taxonomy" id="2563114"/>
    <lineage>
        <taxon>Bacteria</taxon>
        <taxon>Pseudomonadati</taxon>
        <taxon>Bacteroidota</taxon>
        <taxon>Cytophagia</taxon>
        <taxon>Cytophagales</taxon>
        <taxon>Hymenobacteraceae</taxon>
        <taxon>Hymenobacter</taxon>
    </lineage>
</organism>
<reference evidence="1 2" key="1">
    <citation type="submission" date="2019-04" db="EMBL/GenBank/DDBJ databases">
        <authorList>
            <person name="Feng G."/>
            <person name="Zhang J."/>
            <person name="Zhu H."/>
        </authorList>
    </citation>
    <scope>NUCLEOTIDE SEQUENCE [LARGE SCALE GENOMIC DNA]</scope>
    <source>
        <strain evidence="1 2">9PBR-1</strain>
    </source>
</reference>
<accession>A0A4Z0QC26</accession>
<evidence type="ECO:0000313" key="2">
    <source>
        <dbReference type="Proteomes" id="UP000298471"/>
    </source>
</evidence>
<dbReference type="RefSeq" id="WP_135394848.1">
    <property type="nucleotide sequence ID" value="NZ_SRMB01000002.1"/>
</dbReference>
<dbReference type="EMBL" id="SRMB01000002">
    <property type="protein sequence ID" value="TGE26919.1"/>
    <property type="molecule type" value="Genomic_DNA"/>
</dbReference>
<proteinExistence type="predicted"/>
<dbReference type="OrthoDB" id="1420066at2"/>